<evidence type="ECO:0000313" key="3">
    <source>
        <dbReference type="Proteomes" id="UP000321490"/>
    </source>
</evidence>
<keyword evidence="3" id="KW-1185">Reference proteome</keyword>
<comment type="caution">
    <text evidence="2">The sequence shown here is derived from an EMBL/GenBank/DDBJ whole genome shotgun (WGS) entry which is preliminary data.</text>
</comment>
<sequence length="105" mass="10879">MSQPAGASRVETPPAEHASTGQLSDRLTRSVRAERRLAPAEVSTTAEEIGAGALLVVAGVLARNGEEDLQHAAPPVPTKAISSVEIDIATLVEIDIATLKESASR</sequence>
<evidence type="ECO:0000313" key="2">
    <source>
        <dbReference type="EMBL" id="TWH72295.1"/>
    </source>
</evidence>
<protein>
    <submittedName>
        <fullName evidence="2">Uncharacterized protein</fullName>
    </submittedName>
</protein>
<gene>
    <name evidence="2" type="ORF">JD78_00806</name>
</gene>
<name>A0A562INJ3_9ACTN</name>
<dbReference type="RefSeq" id="WP_153357180.1">
    <property type="nucleotide sequence ID" value="NZ_JABGDC010000007.1"/>
</dbReference>
<feature type="region of interest" description="Disordered" evidence="1">
    <location>
        <begin position="1"/>
        <end position="32"/>
    </location>
</feature>
<reference evidence="2 3" key="1">
    <citation type="submission" date="2019-07" db="EMBL/GenBank/DDBJ databases">
        <title>R&amp;d 2014.</title>
        <authorList>
            <person name="Klenk H.-P."/>
        </authorList>
    </citation>
    <scope>NUCLEOTIDE SEQUENCE [LARGE SCALE GENOMIC DNA]</scope>
    <source>
        <strain evidence="2 3">DSM 45764</strain>
    </source>
</reference>
<evidence type="ECO:0000256" key="1">
    <source>
        <dbReference type="SAM" id="MobiDB-lite"/>
    </source>
</evidence>
<organism evidence="2 3">
    <name type="scientific">Modestobacter roseus</name>
    <dbReference type="NCBI Taxonomy" id="1181884"/>
    <lineage>
        <taxon>Bacteria</taxon>
        <taxon>Bacillati</taxon>
        <taxon>Actinomycetota</taxon>
        <taxon>Actinomycetes</taxon>
        <taxon>Geodermatophilales</taxon>
        <taxon>Geodermatophilaceae</taxon>
        <taxon>Modestobacter</taxon>
    </lineage>
</organism>
<accession>A0A562INJ3</accession>
<proteinExistence type="predicted"/>
<dbReference type="Proteomes" id="UP000321490">
    <property type="component" value="Unassembled WGS sequence"/>
</dbReference>
<dbReference type="EMBL" id="VLKF01000001">
    <property type="protein sequence ID" value="TWH72295.1"/>
    <property type="molecule type" value="Genomic_DNA"/>
</dbReference>
<dbReference type="OrthoDB" id="4870234at2"/>
<dbReference type="AlphaFoldDB" id="A0A562INJ3"/>